<evidence type="ECO:0000313" key="18">
    <source>
        <dbReference type="Proteomes" id="UP000032336"/>
    </source>
</evidence>
<dbReference type="PANTHER" id="PTHR22912:SF160">
    <property type="entry name" value="DIHYDROLIPOYL DEHYDROGENASE"/>
    <property type="match status" value="1"/>
</dbReference>
<dbReference type="Proteomes" id="UP000032336">
    <property type="component" value="Unassembled WGS sequence"/>
</dbReference>
<keyword evidence="5 12" id="KW-0274">FAD</keyword>
<feature type="disulfide bond" description="Redox-active" evidence="13">
    <location>
        <begin position="47"/>
        <end position="52"/>
    </location>
</feature>
<dbReference type="PRINTS" id="PR00368">
    <property type="entry name" value="FADPNR"/>
</dbReference>
<keyword evidence="6 14" id="KW-0560">Oxidoreductase</keyword>
<dbReference type="STRING" id="1121877.FEAC_13780"/>
<dbReference type="InterPro" id="IPR036188">
    <property type="entry name" value="FAD/NAD-bd_sf"/>
</dbReference>
<dbReference type="EC" id="1.8.1.4" evidence="2 14"/>
<dbReference type="FunFam" id="3.30.390.30:FF:000001">
    <property type="entry name" value="Dihydrolipoyl dehydrogenase"/>
    <property type="match status" value="1"/>
</dbReference>
<reference evidence="17 18" key="1">
    <citation type="submission" date="2015-01" db="EMBL/GenBank/DDBJ databases">
        <title>Draft genome of the acidophilic iron oxidizer Ferrimicrobium acidiphilum strain T23.</title>
        <authorList>
            <person name="Poehlein A."/>
            <person name="Eisen S."/>
            <person name="Schloemann M."/>
            <person name="Johnson B.D."/>
            <person name="Daniel R."/>
            <person name="Muehling M."/>
        </authorList>
    </citation>
    <scope>NUCLEOTIDE SEQUENCE [LARGE SCALE GENOMIC DNA]</scope>
    <source>
        <strain evidence="17 18">T23</strain>
    </source>
</reference>
<feature type="binding site" evidence="12">
    <location>
        <position position="316"/>
    </location>
    <ligand>
        <name>FAD</name>
        <dbReference type="ChEBI" id="CHEBI:57692"/>
    </ligand>
</feature>
<comment type="caution">
    <text evidence="17">The sequence shown here is derived from an EMBL/GenBank/DDBJ whole genome shotgun (WGS) entry which is preliminary data.</text>
</comment>
<dbReference type="PANTHER" id="PTHR22912">
    <property type="entry name" value="DISULFIDE OXIDOREDUCTASE"/>
    <property type="match status" value="1"/>
</dbReference>
<feature type="active site" description="Proton acceptor" evidence="11">
    <location>
        <position position="449"/>
    </location>
</feature>
<proteinExistence type="inferred from homology"/>
<dbReference type="InterPro" id="IPR012999">
    <property type="entry name" value="Pyr_OxRdtase_I_AS"/>
</dbReference>
<dbReference type="PROSITE" id="PS00076">
    <property type="entry name" value="PYRIDINE_REDOX_1"/>
    <property type="match status" value="1"/>
</dbReference>
<dbReference type="GO" id="GO:0004148">
    <property type="term" value="F:dihydrolipoyl dehydrogenase (NADH) activity"/>
    <property type="evidence" value="ECO:0007669"/>
    <property type="project" value="UniProtKB-EC"/>
</dbReference>
<keyword evidence="9 14" id="KW-0676">Redox-active center</keyword>
<evidence type="ECO:0000256" key="11">
    <source>
        <dbReference type="PIRSR" id="PIRSR000350-2"/>
    </source>
</evidence>
<sequence>MVVGEFTEQADLLVIGGGPGGYSAAIRASQLGRSVTLVERENIGGVCLNVGCIPSKALIELSSRFHELDSLSKKGVVTEDAHIDPIVLSQTVTGSVERLTSGVRQLLKAAEVEIVEGEASFVGPNEVRIRASHETSRIKFKDCILATGSSPRELDGFTVDHQRVLDSTDLLFTPVIRRDLIIIGGGYIGVELGSAHARLGTKVTILEMAPEIVMGVEPEIQRTLRTVLREMGVEVRTGVEVHGMKTVGDSVVVEITNGELTEEIRGNAVAVLVGRVPNLDDDLGLAMAGITIGSDYRVEVDDQMRTSNAHVFAIGDIVPGPMLAHKAYYEAKVAAEVAAGQQAGNDATVIPAVIFAEPEVAVAGLGEQEARSRYPDNVLVAKFPYRANGRAIVLGASVGEVKLIALADSRRLLGVHIVGIDASNLISEAVLAIELGATIDDLALTIHPHPTLSEMYPEAAEVAQGLPTHIIVQQQRNK</sequence>
<evidence type="ECO:0000256" key="7">
    <source>
        <dbReference type="ARBA" id="ARBA00023027"/>
    </source>
</evidence>
<evidence type="ECO:0000256" key="10">
    <source>
        <dbReference type="ARBA" id="ARBA00049187"/>
    </source>
</evidence>
<dbReference type="NCBIfam" id="TIGR01350">
    <property type="entry name" value="lipoamide_DH"/>
    <property type="match status" value="1"/>
</dbReference>
<dbReference type="SUPFAM" id="SSF51905">
    <property type="entry name" value="FAD/NAD(P)-binding domain"/>
    <property type="match status" value="1"/>
</dbReference>
<comment type="miscellaneous">
    <text evidence="14">The active site is a redox-active disulfide bond.</text>
</comment>
<evidence type="ECO:0000313" key="17">
    <source>
        <dbReference type="EMBL" id="KJE76876.1"/>
    </source>
</evidence>
<dbReference type="Gene3D" id="3.30.390.30">
    <property type="match status" value="1"/>
</dbReference>
<dbReference type="eggNOG" id="COG1249">
    <property type="taxonomic scope" value="Bacteria"/>
</dbReference>
<gene>
    <name evidence="17" type="primary">pdhD1</name>
    <name evidence="17" type="ORF">FEAC_13780</name>
</gene>
<keyword evidence="12" id="KW-0547">Nucleotide-binding</keyword>
<dbReference type="InterPro" id="IPR050151">
    <property type="entry name" value="Class-I_Pyr_Nuc-Dis_Oxidored"/>
</dbReference>
<dbReference type="PIRSF" id="PIRSF000350">
    <property type="entry name" value="Mercury_reductase_MerA"/>
    <property type="match status" value="1"/>
</dbReference>
<dbReference type="RefSeq" id="WP_035390083.1">
    <property type="nucleotide sequence ID" value="NZ_JQKF01000019.1"/>
</dbReference>
<feature type="binding site" evidence="12">
    <location>
        <position position="56"/>
    </location>
    <ligand>
        <name>FAD</name>
        <dbReference type="ChEBI" id="CHEBI:57692"/>
    </ligand>
</feature>
<evidence type="ECO:0000256" key="9">
    <source>
        <dbReference type="ARBA" id="ARBA00023284"/>
    </source>
</evidence>
<comment type="cofactor">
    <cofactor evidence="12 14">
        <name>FAD</name>
        <dbReference type="ChEBI" id="CHEBI:57692"/>
    </cofactor>
    <text evidence="12 14">Binds 1 FAD per subunit.</text>
</comment>
<feature type="binding site" evidence="12">
    <location>
        <begin position="184"/>
        <end position="191"/>
    </location>
    <ligand>
        <name>NAD(+)</name>
        <dbReference type="ChEBI" id="CHEBI:57540"/>
    </ligand>
</feature>
<feature type="binding site" evidence="12">
    <location>
        <begin position="322"/>
        <end position="325"/>
    </location>
    <ligand>
        <name>FAD</name>
        <dbReference type="ChEBI" id="CHEBI:57692"/>
    </ligand>
</feature>
<evidence type="ECO:0000256" key="8">
    <source>
        <dbReference type="ARBA" id="ARBA00023157"/>
    </source>
</evidence>
<evidence type="ECO:0000256" key="4">
    <source>
        <dbReference type="ARBA" id="ARBA00022630"/>
    </source>
</evidence>
<protein>
    <recommendedName>
        <fullName evidence="3 14">Dihydrolipoyl dehydrogenase</fullName>
        <ecNumber evidence="2 14">1.8.1.4</ecNumber>
    </recommendedName>
</protein>
<evidence type="ECO:0000256" key="5">
    <source>
        <dbReference type="ARBA" id="ARBA00022827"/>
    </source>
</evidence>
<evidence type="ECO:0000256" key="12">
    <source>
        <dbReference type="PIRSR" id="PIRSR000350-3"/>
    </source>
</evidence>
<feature type="binding site" evidence="12">
    <location>
        <position position="274"/>
    </location>
    <ligand>
        <name>NAD(+)</name>
        <dbReference type="ChEBI" id="CHEBI:57540"/>
    </ligand>
</feature>
<evidence type="ECO:0000256" key="14">
    <source>
        <dbReference type="RuleBase" id="RU003692"/>
    </source>
</evidence>
<feature type="binding site" evidence="12">
    <location>
        <position position="207"/>
    </location>
    <ligand>
        <name>NAD(+)</name>
        <dbReference type="ChEBI" id="CHEBI:57540"/>
    </ligand>
</feature>
<feature type="domain" description="FAD/NAD(P)-binding" evidence="16">
    <location>
        <begin position="11"/>
        <end position="331"/>
    </location>
</feature>
<dbReference type="Pfam" id="PF02852">
    <property type="entry name" value="Pyr_redox_dim"/>
    <property type="match status" value="1"/>
</dbReference>
<evidence type="ECO:0000259" key="16">
    <source>
        <dbReference type="Pfam" id="PF07992"/>
    </source>
</evidence>
<keyword evidence="8" id="KW-1015">Disulfide bond</keyword>
<dbReference type="InterPro" id="IPR004099">
    <property type="entry name" value="Pyr_nucl-diS_OxRdtase_dimer"/>
</dbReference>
<dbReference type="GO" id="GO:0050660">
    <property type="term" value="F:flavin adenine dinucleotide binding"/>
    <property type="evidence" value="ECO:0007669"/>
    <property type="project" value="InterPro"/>
</dbReference>
<dbReference type="InterPro" id="IPR006258">
    <property type="entry name" value="Lipoamide_DH"/>
</dbReference>
<evidence type="ECO:0000256" key="13">
    <source>
        <dbReference type="PIRSR" id="PIRSR000350-4"/>
    </source>
</evidence>
<dbReference type="PATRIC" id="fig|1121877.4.peg.1506"/>
<dbReference type="EMBL" id="JXUW01000010">
    <property type="protein sequence ID" value="KJE76876.1"/>
    <property type="molecule type" value="Genomic_DNA"/>
</dbReference>
<dbReference type="InterPro" id="IPR016156">
    <property type="entry name" value="FAD/NAD-linked_Rdtase_dimer_sf"/>
</dbReference>
<keyword evidence="7 12" id="KW-0520">NAD</keyword>
<feature type="domain" description="Pyridine nucleotide-disulphide oxidoreductase dimerisation" evidence="15">
    <location>
        <begin position="350"/>
        <end position="460"/>
    </location>
</feature>
<evidence type="ECO:0000256" key="2">
    <source>
        <dbReference type="ARBA" id="ARBA00012608"/>
    </source>
</evidence>
<dbReference type="SUPFAM" id="SSF55424">
    <property type="entry name" value="FAD/NAD-linked reductases, dimerisation (C-terminal) domain"/>
    <property type="match status" value="1"/>
</dbReference>
<dbReference type="InterPro" id="IPR001100">
    <property type="entry name" value="Pyr_nuc-diS_OxRdtase"/>
</dbReference>
<accession>A0A0D8FUU0</accession>
<dbReference type="AlphaFoldDB" id="A0A0D8FUU0"/>
<organism evidence="17 18">
    <name type="scientific">Ferrimicrobium acidiphilum DSM 19497</name>
    <dbReference type="NCBI Taxonomy" id="1121877"/>
    <lineage>
        <taxon>Bacteria</taxon>
        <taxon>Bacillati</taxon>
        <taxon>Actinomycetota</taxon>
        <taxon>Acidimicrobiia</taxon>
        <taxon>Acidimicrobiales</taxon>
        <taxon>Acidimicrobiaceae</taxon>
        <taxon>Ferrimicrobium</taxon>
    </lineage>
</organism>
<dbReference type="PRINTS" id="PR00411">
    <property type="entry name" value="PNDRDTASEI"/>
</dbReference>
<comment type="similarity">
    <text evidence="1 14">Belongs to the class-I pyridine nucleotide-disulfide oxidoreductase family.</text>
</comment>
<name>A0A0D8FUU0_9ACTN</name>
<evidence type="ECO:0000256" key="1">
    <source>
        <dbReference type="ARBA" id="ARBA00007532"/>
    </source>
</evidence>
<dbReference type="Pfam" id="PF07992">
    <property type="entry name" value="Pyr_redox_2"/>
    <property type="match status" value="1"/>
</dbReference>
<evidence type="ECO:0000259" key="15">
    <source>
        <dbReference type="Pfam" id="PF02852"/>
    </source>
</evidence>
<comment type="catalytic activity">
    <reaction evidence="10 14">
        <text>N(6)-[(R)-dihydrolipoyl]-L-lysyl-[protein] + NAD(+) = N(6)-[(R)-lipoyl]-L-lysyl-[protein] + NADH + H(+)</text>
        <dbReference type="Rhea" id="RHEA:15045"/>
        <dbReference type="Rhea" id="RHEA-COMP:10474"/>
        <dbReference type="Rhea" id="RHEA-COMP:10475"/>
        <dbReference type="ChEBI" id="CHEBI:15378"/>
        <dbReference type="ChEBI" id="CHEBI:57540"/>
        <dbReference type="ChEBI" id="CHEBI:57945"/>
        <dbReference type="ChEBI" id="CHEBI:83099"/>
        <dbReference type="ChEBI" id="CHEBI:83100"/>
        <dbReference type="EC" id="1.8.1.4"/>
    </reaction>
</comment>
<evidence type="ECO:0000256" key="6">
    <source>
        <dbReference type="ARBA" id="ARBA00023002"/>
    </source>
</evidence>
<dbReference type="Gene3D" id="3.50.50.60">
    <property type="entry name" value="FAD/NAD(P)-binding domain"/>
    <property type="match status" value="2"/>
</dbReference>
<dbReference type="GO" id="GO:0006103">
    <property type="term" value="P:2-oxoglutarate metabolic process"/>
    <property type="evidence" value="ECO:0007669"/>
    <property type="project" value="TreeGrafter"/>
</dbReference>
<dbReference type="OrthoDB" id="4763248at2"/>
<evidence type="ECO:0000256" key="3">
    <source>
        <dbReference type="ARBA" id="ARBA00016961"/>
    </source>
</evidence>
<keyword evidence="18" id="KW-1185">Reference proteome</keyword>
<feature type="binding site" evidence="12">
    <location>
        <begin position="147"/>
        <end position="149"/>
    </location>
    <ligand>
        <name>FAD</name>
        <dbReference type="ChEBI" id="CHEBI:57692"/>
    </ligand>
</feature>
<dbReference type="InterPro" id="IPR023753">
    <property type="entry name" value="FAD/NAD-binding_dom"/>
</dbReference>
<keyword evidence="4 14" id="KW-0285">Flavoprotein</keyword>
<dbReference type="GeneID" id="78372586"/>